<feature type="compositionally biased region" description="Low complexity" evidence="6">
    <location>
        <begin position="111"/>
        <end position="127"/>
    </location>
</feature>
<dbReference type="InterPro" id="IPR009311">
    <property type="entry name" value="IFI6/IFI27-like"/>
</dbReference>
<dbReference type="EMBL" id="JAAAUQ010000225">
    <property type="protein sequence ID" value="KAF9152708.1"/>
    <property type="molecule type" value="Genomic_DNA"/>
</dbReference>
<sequence length="171" mass="16914">MPFNFFEKALVITAGAIVLPIAIPAAVAVLGFGTAGISAGTVASTIMTSYGGEVAKGSACAILQSIGAAGSLSAGAATAAAVVGGVATKEIINSLEGPPPKRSSPPPEGPSPTLGGSSPRDGMNGNYGDDEDDEYDGEDGYAGGNGGNVTERPQNATDDAHVREISDLYTQ</sequence>
<comment type="caution">
    <text evidence="7">The sequence shown here is derived from an EMBL/GenBank/DDBJ whole genome shotgun (WGS) entry which is preliminary data.</text>
</comment>
<name>A0A9P5S1D9_9FUNG</name>
<reference evidence="7" key="1">
    <citation type="journal article" date="2020" name="Fungal Divers.">
        <title>Resolving the Mortierellaceae phylogeny through synthesis of multi-gene phylogenetics and phylogenomics.</title>
        <authorList>
            <person name="Vandepol N."/>
            <person name="Liber J."/>
            <person name="Desiro A."/>
            <person name="Na H."/>
            <person name="Kennedy M."/>
            <person name="Barry K."/>
            <person name="Grigoriev I.V."/>
            <person name="Miller A.N."/>
            <person name="O'Donnell K."/>
            <person name="Stajich J.E."/>
            <person name="Bonito G."/>
        </authorList>
    </citation>
    <scope>NUCLEOTIDE SEQUENCE</scope>
    <source>
        <strain evidence="7">NRRL 6426</strain>
    </source>
</reference>
<dbReference type="InterPro" id="IPR038213">
    <property type="entry name" value="IFI6/IFI27-like_sf"/>
</dbReference>
<evidence type="ECO:0000313" key="7">
    <source>
        <dbReference type="EMBL" id="KAF9152708.1"/>
    </source>
</evidence>
<keyword evidence="5" id="KW-0472">Membrane</keyword>
<evidence type="ECO:0000256" key="6">
    <source>
        <dbReference type="SAM" id="MobiDB-lite"/>
    </source>
</evidence>
<evidence type="ECO:0000256" key="4">
    <source>
        <dbReference type="ARBA" id="ARBA00022989"/>
    </source>
</evidence>
<feature type="compositionally biased region" description="Pro residues" evidence="6">
    <location>
        <begin position="97"/>
        <end position="110"/>
    </location>
</feature>
<evidence type="ECO:0000256" key="5">
    <source>
        <dbReference type="ARBA" id="ARBA00023136"/>
    </source>
</evidence>
<feature type="compositionally biased region" description="Basic and acidic residues" evidence="6">
    <location>
        <begin position="158"/>
        <end position="171"/>
    </location>
</feature>
<feature type="compositionally biased region" description="Acidic residues" evidence="6">
    <location>
        <begin position="128"/>
        <end position="139"/>
    </location>
</feature>
<organism evidence="7 8">
    <name type="scientific">Linnemannia schmuckeri</name>
    <dbReference type="NCBI Taxonomy" id="64567"/>
    <lineage>
        <taxon>Eukaryota</taxon>
        <taxon>Fungi</taxon>
        <taxon>Fungi incertae sedis</taxon>
        <taxon>Mucoromycota</taxon>
        <taxon>Mortierellomycotina</taxon>
        <taxon>Mortierellomycetes</taxon>
        <taxon>Mortierellales</taxon>
        <taxon>Mortierellaceae</taxon>
        <taxon>Linnemannia</taxon>
    </lineage>
</organism>
<dbReference type="Pfam" id="PF06140">
    <property type="entry name" value="Ifi-6-16"/>
    <property type="match status" value="1"/>
</dbReference>
<protein>
    <submittedName>
        <fullName evidence="7">Uncharacterized protein</fullName>
    </submittedName>
</protein>
<proteinExistence type="inferred from homology"/>
<dbReference type="Gene3D" id="6.10.110.10">
    <property type="match status" value="1"/>
</dbReference>
<comment type="similarity">
    <text evidence="2">Belongs to the IFI6/IFI27 family.</text>
</comment>
<dbReference type="AlphaFoldDB" id="A0A9P5S1D9"/>
<dbReference type="GO" id="GO:0016020">
    <property type="term" value="C:membrane"/>
    <property type="evidence" value="ECO:0007669"/>
    <property type="project" value="UniProtKB-SubCell"/>
</dbReference>
<dbReference type="OrthoDB" id="440424at2759"/>
<feature type="region of interest" description="Disordered" evidence="6">
    <location>
        <begin position="93"/>
        <end position="171"/>
    </location>
</feature>
<keyword evidence="4" id="KW-1133">Transmembrane helix</keyword>
<dbReference type="PANTHER" id="PTHR16932:SF18">
    <property type="entry name" value="INTERFERON, ALPHA-INDUCIBLE PROTEIN 27-LIKE 2"/>
    <property type="match status" value="1"/>
</dbReference>
<keyword evidence="8" id="KW-1185">Reference proteome</keyword>
<comment type="subcellular location">
    <subcellularLocation>
        <location evidence="1">Membrane</location>
        <topology evidence="1">Multi-pass membrane protein</topology>
    </subcellularLocation>
</comment>
<dbReference type="PANTHER" id="PTHR16932">
    <property type="entry name" value="INTERFERON ALPHA-INDUCIBLE PROTEIN 27"/>
    <property type="match status" value="1"/>
</dbReference>
<dbReference type="Proteomes" id="UP000748756">
    <property type="component" value="Unassembled WGS sequence"/>
</dbReference>
<keyword evidence="3" id="KW-0812">Transmembrane</keyword>
<evidence type="ECO:0000256" key="2">
    <source>
        <dbReference type="ARBA" id="ARBA00007262"/>
    </source>
</evidence>
<evidence type="ECO:0000256" key="1">
    <source>
        <dbReference type="ARBA" id="ARBA00004141"/>
    </source>
</evidence>
<evidence type="ECO:0000313" key="8">
    <source>
        <dbReference type="Proteomes" id="UP000748756"/>
    </source>
</evidence>
<evidence type="ECO:0000256" key="3">
    <source>
        <dbReference type="ARBA" id="ARBA00022692"/>
    </source>
</evidence>
<gene>
    <name evidence="7" type="ORF">BG015_004844</name>
</gene>
<accession>A0A9P5S1D9</accession>